<sequence>MASEMQVKETVAAEIDSAMQPSSKALKDVLKLQYVPECSCERSETDFGNKAKKGCDGCSVVVNGTKADSSNEAVINQLNLCDKALHSLVNGKRDEAILNGENEKQKAVNGEMAERIAVNGEQETASFTNDGKAKDAAVNGEEAKDAAVNGEEAKDAAVNGEEAKDAAVNGEEAKDAAVNGEEAKDAAVNGEEAKDAAVNGEEAKDAAVNGSSVNGNVEQDVRKAGESVKADSTVNNKEADETANKAVQDDQEAATKKPVQDGDAVTKAAQEGDAVATDKAAQEGDAVATDKAAQEGDAATKAAQEGDAASTYDKSREHENLTSNGHSDDPDRVCSCCKIPGGCGKEAAAEHIKNSIKKPLDEQNISKNVVEAEVKTKETQEDVETEITFKKDSDTQGNLSPEDQVTGTTESTQGNSHTDGEKPTQRGSDPTSSR</sequence>
<evidence type="ECO:0000313" key="3">
    <source>
        <dbReference type="Proteomes" id="UP000271974"/>
    </source>
</evidence>
<feature type="compositionally biased region" description="Basic and acidic residues" evidence="1">
    <location>
        <begin position="313"/>
        <end position="332"/>
    </location>
</feature>
<organism evidence="2 3">
    <name type="scientific">Elysia chlorotica</name>
    <name type="common">Eastern emerald elysia</name>
    <name type="synonym">Sea slug</name>
    <dbReference type="NCBI Taxonomy" id="188477"/>
    <lineage>
        <taxon>Eukaryota</taxon>
        <taxon>Metazoa</taxon>
        <taxon>Spiralia</taxon>
        <taxon>Lophotrochozoa</taxon>
        <taxon>Mollusca</taxon>
        <taxon>Gastropoda</taxon>
        <taxon>Heterobranchia</taxon>
        <taxon>Euthyneura</taxon>
        <taxon>Panpulmonata</taxon>
        <taxon>Sacoglossa</taxon>
        <taxon>Placobranchoidea</taxon>
        <taxon>Plakobranchidae</taxon>
        <taxon>Elysia</taxon>
    </lineage>
</organism>
<feature type="compositionally biased region" description="Basic and acidic residues" evidence="1">
    <location>
        <begin position="142"/>
        <end position="205"/>
    </location>
</feature>
<protein>
    <submittedName>
        <fullName evidence="2">Uncharacterized protein</fullName>
    </submittedName>
</protein>
<comment type="caution">
    <text evidence="2">The sequence shown here is derived from an EMBL/GenBank/DDBJ whole genome shotgun (WGS) entry which is preliminary data.</text>
</comment>
<accession>A0A433SJF9</accession>
<dbReference type="STRING" id="188477.A0A433SJF9"/>
<proteinExistence type="predicted"/>
<name>A0A433SJF9_ELYCH</name>
<feature type="compositionally biased region" description="Basic and acidic residues" evidence="1">
    <location>
        <begin position="219"/>
        <end position="229"/>
    </location>
</feature>
<gene>
    <name evidence="2" type="ORF">EGW08_023070</name>
</gene>
<dbReference type="AlphaFoldDB" id="A0A433SJF9"/>
<keyword evidence="3" id="KW-1185">Reference proteome</keyword>
<feature type="compositionally biased region" description="Polar residues" evidence="1">
    <location>
        <begin position="395"/>
        <end position="417"/>
    </location>
</feature>
<reference evidence="2 3" key="1">
    <citation type="submission" date="2019-01" db="EMBL/GenBank/DDBJ databases">
        <title>A draft genome assembly of the solar-powered sea slug Elysia chlorotica.</title>
        <authorList>
            <person name="Cai H."/>
            <person name="Li Q."/>
            <person name="Fang X."/>
            <person name="Li J."/>
            <person name="Curtis N.E."/>
            <person name="Altenburger A."/>
            <person name="Shibata T."/>
            <person name="Feng M."/>
            <person name="Maeda T."/>
            <person name="Schwartz J.A."/>
            <person name="Shigenobu S."/>
            <person name="Lundholm N."/>
            <person name="Nishiyama T."/>
            <person name="Yang H."/>
            <person name="Hasebe M."/>
            <person name="Li S."/>
            <person name="Pierce S.K."/>
            <person name="Wang J."/>
        </authorList>
    </citation>
    <scope>NUCLEOTIDE SEQUENCE [LARGE SCALE GENOMIC DNA]</scope>
    <source>
        <strain evidence="2">EC2010</strain>
        <tissue evidence="2">Whole organism of an adult</tissue>
    </source>
</reference>
<feature type="compositionally biased region" description="Polar residues" evidence="1">
    <location>
        <begin position="425"/>
        <end position="434"/>
    </location>
</feature>
<dbReference type="EMBL" id="RQTK01001799">
    <property type="protein sequence ID" value="RUS69169.1"/>
    <property type="molecule type" value="Genomic_DNA"/>
</dbReference>
<evidence type="ECO:0000256" key="1">
    <source>
        <dbReference type="SAM" id="MobiDB-lite"/>
    </source>
</evidence>
<evidence type="ECO:0000313" key="2">
    <source>
        <dbReference type="EMBL" id="RUS69169.1"/>
    </source>
</evidence>
<feature type="region of interest" description="Disordered" evidence="1">
    <location>
        <begin position="142"/>
        <end position="334"/>
    </location>
</feature>
<feature type="region of interest" description="Disordered" evidence="1">
    <location>
        <begin position="372"/>
        <end position="434"/>
    </location>
</feature>
<dbReference type="Proteomes" id="UP000271974">
    <property type="component" value="Unassembled WGS sequence"/>
</dbReference>